<keyword evidence="15" id="KW-0460">Magnesium</keyword>
<dbReference type="SUPFAM" id="SSF52518">
    <property type="entry name" value="Thiamin diphosphate-binding fold (THDP-binding)"/>
    <property type="match status" value="2"/>
</dbReference>
<organism evidence="21 22">
    <name type="scientific">Canis lupus familiaris</name>
    <name type="common">Dog</name>
    <name type="synonym">Canis familiaris</name>
    <dbReference type="NCBI Taxonomy" id="9615"/>
    <lineage>
        <taxon>Eukaryota</taxon>
        <taxon>Metazoa</taxon>
        <taxon>Chordata</taxon>
        <taxon>Craniata</taxon>
        <taxon>Vertebrata</taxon>
        <taxon>Euteleostomi</taxon>
        <taxon>Mammalia</taxon>
        <taxon>Eutheria</taxon>
        <taxon>Laurasiatheria</taxon>
        <taxon>Carnivora</taxon>
        <taxon>Caniformia</taxon>
        <taxon>Canidae</taxon>
        <taxon>Canis</taxon>
    </lineage>
</organism>
<dbReference type="GO" id="GO:0004802">
    <property type="term" value="F:transketolase activity"/>
    <property type="evidence" value="ECO:0007669"/>
    <property type="project" value="UniProtKB-EC"/>
</dbReference>
<evidence type="ECO:0000313" key="21">
    <source>
        <dbReference type="Ensembl" id="ENSCAFP00000054570.2"/>
    </source>
</evidence>
<dbReference type="Gene3D" id="3.40.50.920">
    <property type="match status" value="1"/>
</dbReference>
<dbReference type="Pfam" id="PF00456">
    <property type="entry name" value="Transketolase_N"/>
    <property type="match status" value="1"/>
</dbReference>
<dbReference type="FunFam" id="3.40.50.920:FF:000008">
    <property type="entry name" value="transketolase isoform X2"/>
    <property type="match status" value="1"/>
</dbReference>
<dbReference type="FunFam" id="3.40.50.970:FF:000033">
    <property type="entry name" value="Transketolase isoform 1"/>
    <property type="match status" value="1"/>
</dbReference>
<proteinExistence type="inferred from homology"/>
<keyword evidence="16" id="KW-0832">Ubl conjugation</keyword>
<dbReference type="GO" id="GO:0005737">
    <property type="term" value="C:cytoplasm"/>
    <property type="evidence" value="ECO:0007669"/>
    <property type="project" value="UniProtKB-ARBA"/>
</dbReference>
<keyword evidence="12" id="KW-0808">Transferase</keyword>
<evidence type="ECO:0000256" key="3">
    <source>
        <dbReference type="ARBA" id="ARBA00001941"/>
    </source>
</evidence>
<feature type="domain" description="Transketolase-like pyrimidine-binding" evidence="20">
    <location>
        <begin position="391"/>
        <end position="555"/>
    </location>
</feature>
<dbReference type="InterPro" id="IPR020826">
    <property type="entry name" value="Transketolase_BS"/>
</dbReference>
<evidence type="ECO:0000313" key="22">
    <source>
        <dbReference type="Proteomes" id="UP000002254"/>
    </source>
</evidence>
<dbReference type="Pfam" id="PF02780">
    <property type="entry name" value="Transketolase_C"/>
    <property type="match status" value="1"/>
</dbReference>
<keyword evidence="13" id="KW-0479">Metal-binding</keyword>
<evidence type="ECO:0000256" key="14">
    <source>
        <dbReference type="ARBA" id="ARBA00022837"/>
    </source>
</evidence>
<comment type="cofactor">
    <cofactor evidence="3">
        <name>Co(2+)</name>
        <dbReference type="ChEBI" id="CHEBI:48828"/>
    </cofactor>
</comment>
<evidence type="ECO:0000256" key="17">
    <source>
        <dbReference type="ARBA" id="ARBA00022990"/>
    </source>
</evidence>
<evidence type="ECO:0000256" key="12">
    <source>
        <dbReference type="ARBA" id="ARBA00022679"/>
    </source>
</evidence>
<comment type="function">
    <text evidence="6">Catalyzes the transfer of a two-carbon ketol group from a ketose donor to an aldose acceptor, via a covalent intermediate with the cofactor thiamine pyrophosphate.</text>
</comment>
<dbReference type="InterPro" id="IPR029061">
    <property type="entry name" value="THDP-binding"/>
</dbReference>
<dbReference type="InterPro" id="IPR009014">
    <property type="entry name" value="Transketo_C/PFOR_II"/>
</dbReference>
<dbReference type="OrthoDB" id="10267175at2759"/>
<keyword evidence="11" id="KW-0597">Phosphoprotein</keyword>
<sequence>MGARAGRWPCACRRQARGARRGGLRCDLQEAGAAGGRTWKARRTGGRGLARARRQLHFPQGRGGRPIPLHSFPPAFPAPKVQNGCCWSREPPLKVAGPVAVTAPSSWRPSPSHPTSCCSAAEIMAVLFFHTMRYKPQDPRNPHNDRFVLSKGHAAPILYAVWAEAGFLTEEELLNLRKITSDLDGHPVPKQAFTDVATGSLGQGLGAACGMAYTGKYFDKASYRVYCMMGDGELSEGSVWEAMAFASIYKLDNLIAILDINRLGQSDPTPLQHQVDVYQKRCESFGWHAVIVDGHSVEELCKAFGQAKHQPTAIIAKTFKGRGIPGIEDKDGWHGKPLPKNMADQIVQEIYNQIQSQKKILVTPPQEDAPSVNITNIRMPSPPSYKVGDKIATRKAYGQALAKLGRAHDRIIALDGDTKNSTFSEIFRKEHPDRFIECYIAEQNMVSVAVGCATRNRTVPFCSAFGAFFTRAFDQIRMAAISESNINFCGSHCGVSIGEDGPSQMALEDLAMFRSIPTATIFYPSDGVSTEKAVELAANTKGICFIRTSRPENAIIYNNNEDFQIKQAKVVLKSKDDQVTVIGAGVTLHEALAAAELLKKEKINIRVLDPFTIKPLDRNLILESARATKGRIVTVEDHYYEGGIGEAVSSALVGEPGITVSRLAVGEVPRSGKPAELLKMFGIDRDAIAQAPVLVEAERRHRVLCSHLPWAHICP</sequence>
<evidence type="ECO:0000256" key="7">
    <source>
        <dbReference type="ARBA" id="ARBA00007131"/>
    </source>
</evidence>
<comment type="cofactor">
    <cofactor evidence="2">
        <name>Mn(2+)</name>
        <dbReference type="ChEBI" id="CHEBI:29035"/>
    </cofactor>
</comment>
<comment type="similarity">
    <text evidence="7">Belongs to the transketolase family.</text>
</comment>
<dbReference type="Pfam" id="PF02779">
    <property type="entry name" value="Transket_pyr"/>
    <property type="match status" value="1"/>
</dbReference>
<evidence type="ECO:0000256" key="4">
    <source>
        <dbReference type="ARBA" id="ARBA00001946"/>
    </source>
</evidence>
<dbReference type="SUPFAM" id="SSF52922">
    <property type="entry name" value="TK C-terminal domain-like"/>
    <property type="match status" value="1"/>
</dbReference>
<dbReference type="Gene3D" id="3.40.50.970">
    <property type="match status" value="2"/>
</dbReference>
<evidence type="ECO:0000256" key="8">
    <source>
        <dbReference type="ARBA" id="ARBA00011738"/>
    </source>
</evidence>
<dbReference type="Proteomes" id="UP000002254">
    <property type="component" value="Chromosome 20"/>
</dbReference>
<name>A0A8P0P403_CANLF</name>
<reference evidence="21 22" key="1">
    <citation type="journal article" date="2005" name="Nature">
        <title>Genome sequence, comparative analysis and haplotype structure of the domestic dog.</title>
        <authorList>
            <consortium name="Broad Sequencing Platform"/>
            <person name="Lindblad-Toh K."/>
            <person name="Wade C.M."/>
            <person name="Mikkelsen T.S."/>
            <person name="Karlsson E.K."/>
            <person name="Jaffe D.B."/>
            <person name="Kamal M."/>
            <person name="Clamp M."/>
            <person name="Chang J.L."/>
            <person name="Kulbokas E.J. III"/>
            <person name="Zody M.C."/>
            <person name="Mauceli E."/>
            <person name="Xie X."/>
            <person name="Breen M."/>
            <person name="Wayne R.K."/>
            <person name="Ostrander E.A."/>
            <person name="Ponting C.P."/>
            <person name="Galibert F."/>
            <person name="Smith D.R."/>
            <person name="DeJong P.J."/>
            <person name="Kirkness E."/>
            <person name="Alvarez P."/>
            <person name="Biagi T."/>
            <person name="Brockman W."/>
            <person name="Butler J."/>
            <person name="Chin C.W."/>
            <person name="Cook A."/>
            <person name="Cuff J."/>
            <person name="Daly M.J."/>
            <person name="DeCaprio D."/>
            <person name="Gnerre S."/>
            <person name="Grabherr M."/>
            <person name="Kellis M."/>
            <person name="Kleber M."/>
            <person name="Bardeleben C."/>
            <person name="Goodstadt L."/>
            <person name="Heger A."/>
            <person name="Hitte C."/>
            <person name="Kim L."/>
            <person name="Koepfli K.P."/>
            <person name="Parker H.G."/>
            <person name="Pollinger J.P."/>
            <person name="Searle S.M."/>
            <person name="Sutter N.B."/>
            <person name="Thomas R."/>
            <person name="Webber C."/>
            <person name="Baldwin J."/>
            <person name="Abebe A."/>
            <person name="Abouelleil A."/>
            <person name="Aftuck L."/>
            <person name="Ait-Zahra M."/>
            <person name="Aldredge T."/>
            <person name="Allen N."/>
            <person name="An P."/>
            <person name="Anderson S."/>
            <person name="Antoine C."/>
            <person name="Arachchi H."/>
            <person name="Aslam A."/>
            <person name="Ayotte L."/>
            <person name="Bachantsang P."/>
            <person name="Barry A."/>
            <person name="Bayul T."/>
            <person name="Benamara M."/>
            <person name="Berlin A."/>
            <person name="Bessette D."/>
            <person name="Blitshteyn B."/>
            <person name="Bloom T."/>
            <person name="Blye J."/>
            <person name="Boguslavskiy L."/>
            <person name="Bonnet C."/>
            <person name="Boukhgalter B."/>
            <person name="Brown A."/>
            <person name="Cahill P."/>
            <person name="Calixte N."/>
            <person name="Camarata J."/>
            <person name="Cheshatsang Y."/>
            <person name="Chu J."/>
            <person name="Citroen M."/>
            <person name="Collymore A."/>
            <person name="Cooke P."/>
            <person name="Dawoe T."/>
            <person name="Daza R."/>
            <person name="Decktor K."/>
            <person name="DeGray S."/>
            <person name="Dhargay N."/>
            <person name="Dooley K."/>
            <person name="Dooley K."/>
            <person name="Dorje P."/>
            <person name="Dorjee K."/>
            <person name="Dorris L."/>
            <person name="Duffey N."/>
            <person name="Dupes A."/>
            <person name="Egbiremolen O."/>
            <person name="Elong R."/>
            <person name="Falk J."/>
            <person name="Farina A."/>
            <person name="Faro S."/>
            <person name="Ferguson D."/>
            <person name="Ferreira P."/>
            <person name="Fisher S."/>
            <person name="FitzGerald M."/>
            <person name="Foley K."/>
            <person name="Foley C."/>
            <person name="Franke A."/>
            <person name="Friedrich D."/>
            <person name="Gage D."/>
            <person name="Garber M."/>
            <person name="Gearin G."/>
            <person name="Giannoukos G."/>
            <person name="Goode T."/>
            <person name="Goyette A."/>
            <person name="Graham J."/>
            <person name="Grandbois E."/>
            <person name="Gyaltsen K."/>
            <person name="Hafez N."/>
            <person name="Hagopian D."/>
            <person name="Hagos B."/>
            <person name="Hall J."/>
            <person name="Healy C."/>
            <person name="Hegarty R."/>
            <person name="Honan T."/>
            <person name="Horn A."/>
            <person name="Houde N."/>
            <person name="Hughes L."/>
            <person name="Hunnicutt L."/>
            <person name="Husby M."/>
            <person name="Jester B."/>
            <person name="Jones C."/>
            <person name="Kamat A."/>
            <person name="Kanga B."/>
            <person name="Kells C."/>
            <person name="Khazanovich D."/>
            <person name="Kieu A.C."/>
            <person name="Kisner P."/>
            <person name="Kumar M."/>
            <person name="Lance K."/>
            <person name="Landers T."/>
            <person name="Lara M."/>
            <person name="Lee W."/>
            <person name="Leger J.P."/>
            <person name="Lennon N."/>
            <person name="Leuper L."/>
            <person name="LeVine S."/>
            <person name="Liu J."/>
            <person name="Liu X."/>
            <person name="Lokyitsang Y."/>
            <person name="Lokyitsang T."/>
            <person name="Lui A."/>
            <person name="Macdonald J."/>
            <person name="Major J."/>
            <person name="Marabella R."/>
            <person name="Maru K."/>
            <person name="Matthews C."/>
            <person name="McDonough S."/>
            <person name="Mehta T."/>
            <person name="Meldrim J."/>
            <person name="Melnikov A."/>
            <person name="Meneus L."/>
            <person name="Mihalev A."/>
            <person name="Mihova T."/>
            <person name="Miller K."/>
            <person name="Mittelman R."/>
            <person name="Mlenga V."/>
            <person name="Mulrain L."/>
            <person name="Munson G."/>
            <person name="Navidi A."/>
            <person name="Naylor J."/>
            <person name="Nguyen T."/>
            <person name="Nguyen N."/>
            <person name="Nguyen C."/>
            <person name="Nguyen T."/>
            <person name="Nicol R."/>
            <person name="Norbu N."/>
            <person name="Norbu C."/>
            <person name="Novod N."/>
            <person name="Nyima T."/>
            <person name="Olandt P."/>
            <person name="O'Neill B."/>
            <person name="O'Neill K."/>
            <person name="Osman S."/>
            <person name="Oyono L."/>
            <person name="Patti C."/>
            <person name="Perrin D."/>
            <person name="Phunkhang P."/>
            <person name="Pierre F."/>
            <person name="Priest M."/>
            <person name="Rachupka A."/>
            <person name="Raghuraman S."/>
            <person name="Rameau R."/>
            <person name="Ray V."/>
            <person name="Raymond C."/>
            <person name="Rege F."/>
            <person name="Rise C."/>
            <person name="Rogers J."/>
            <person name="Rogov P."/>
            <person name="Sahalie J."/>
            <person name="Settipalli S."/>
            <person name="Sharpe T."/>
            <person name="Shea T."/>
            <person name="Sheehan M."/>
            <person name="Sherpa N."/>
            <person name="Shi J."/>
            <person name="Shih D."/>
            <person name="Sloan J."/>
            <person name="Smith C."/>
            <person name="Sparrow T."/>
            <person name="Stalker J."/>
            <person name="Stange-Thomann N."/>
            <person name="Stavropoulos S."/>
            <person name="Stone C."/>
            <person name="Stone S."/>
            <person name="Sykes S."/>
            <person name="Tchuinga P."/>
            <person name="Tenzing P."/>
            <person name="Tesfaye S."/>
            <person name="Thoulutsang D."/>
            <person name="Thoulutsang Y."/>
            <person name="Topham K."/>
            <person name="Topping I."/>
            <person name="Tsamla T."/>
            <person name="Vassiliev H."/>
            <person name="Venkataraman V."/>
            <person name="Vo A."/>
            <person name="Wangchuk T."/>
            <person name="Wangdi T."/>
            <person name="Weiand M."/>
            <person name="Wilkinson J."/>
            <person name="Wilson A."/>
            <person name="Yadav S."/>
            <person name="Yang S."/>
            <person name="Yang X."/>
            <person name="Young G."/>
            <person name="Yu Q."/>
            <person name="Zainoun J."/>
            <person name="Zembek L."/>
            <person name="Zimmer A."/>
            <person name="Lander E.S."/>
        </authorList>
    </citation>
    <scope>NUCLEOTIDE SEQUENCE [LARGE SCALE GENOMIC DNA]</scope>
    <source>
        <strain evidence="21">Boxer</strain>
    </source>
</reference>
<dbReference type="EC" id="2.2.1.1" evidence="9"/>
<dbReference type="CDD" id="cd02012">
    <property type="entry name" value="TPP_TK"/>
    <property type="match status" value="1"/>
</dbReference>
<keyword evidence="17" id="KW-0007">Acetylation</keyword>
<evidence type="ECO:0000256" key="19">
    <source>
        <dbReference type="ARBA" id="ARBA00049473"/>
    </source>
</evidence>
<evidence type="ECO:0000256" key="18">
    <source>
        <dbReference type="ARBA" id="ARBA00023052"/>
    </source>
</evidence>
<comment type="subunit">
    <text evidence="8">Homodimer.</text>
</comment>
<protein>
    <recommendedName>
        <fullName evidence="9">transketolase</fullName>
        <ecNumber evidence="9">2.2.1.1</ecNumber>
    </recommendedName>
</protein>
<keyword evidence="18" id="KW-0786">Thiamine pyrophosphate</keyword>
<keyword evidence="14" id="KW-0106">Calcium</keyword>
<dbReference type="InterPro" id="IPR033248">
    <property type="entry name" value="Transketolase_C"/>
</dbReference>
<evidence type="ECO:0000259" key="20">
    <source>
        <dbReference type="SMART" id="SM00861"/>
    </source>
</evidence>
<dbReference type="PANTHER" id="PTHR43195:SF3">
    <property type="entry name" value="TRANSKETOLASE"/>
    <property type="match status" value="1"/>
</dbReference>
<evidence type="ECO:0000256" key="16">
    <source>
        <dbReference type="ARBA" id="ARBA00022843"/>
    </source>
</evidence>
<dbReference type="InterPro" id="IPR005474">
    <property type="entry name" value="Transketolase_N"/>
</dbReference>
<dbReference type="AlphaFoldDB" id="A0A8P0P403"/>
<evidence type="ECO:0000256" key="11">
    <source>
        <dbReference type="ARBA" id="ARBA00022553"/>
    </source>
</evidence>
<dbReference type="PROSITE" id="PS00802">
    <property type="entry name" value="TRANSKETOLASE_2"/>
    <property type="match status" value="1"/>
</dbReference>
<reference evidence="21" key="2">
    <citation type="submission" date="2025-08" db="UniProtKB">
        <authorList>
            <consortium name="Ensembl"/>
        </authorList>
    </citation>
    <scope>IDENTIFICATION</scope>
</reference>
<dbReference type="InterPro" id="IPR051424">
    <property type="entry name" value="Transketolase-like"/>
</dbReference>
<evidence type="ECO:0000256" key="13">
    <source>
        <dbReference type="ARBA" id="ARBA00022723"/>
    </source>
</evidence>
<dbReference type="FunFam" id="3.40.50.970:FF:000028">
    <property type="entry name" value="Transketolase isoform 1"/>
    <property type="match status" value="1"/>
</dbReference>
<dbReference type="SMART" id="SM00861">
    <property type="entry name" value="Transket_pyr"/>
    <property type="match status" value="1"/>
</dbReference>
<dbReference type="FunCoup" id="A0A8P0P403">
    <property type="interactions" value="1004"/>
</dbReference>
<evidence type="ECO:0000256" key="9">
    <source>
        <dbReference type="ARBA" id="ARBA00013152"/>
    </source>
</evidence>
<dbReference type="GO" id="GO:0046872">
    <property type="term" value="F:metal ion binding"/>
    <property type="evidence" value="ECO:0007669"/>
    <property type="project" value="UniProtKB-KW"/>
</dbReference>
<comment type="cofactor">
    <cofactor evidence="4">
        <name>Mg(2+)</name>
        <dbReference type="ChEBI" id="CHEBI:18420"/>
    </cofactor>
</comment>
<gene>
    <name evidence="21" type="primary">TKT</name>
</gene>
<keyword evidence="10" id="KW-1017">Isopeptide bond</keyword>
<evidence type="ECO:0000256" key="2">
    <source>
        <dbReference type="ARBA" id="ARBA00001936"/>
    </source>
</evidence>
<accession>A0A8P0P403</accession>
<comment type="catalytic activity">
    <reaction evidence="19">
        <text>D-sedoheptulose 7-phosphate + D-glyceraldehyde 3-phosphate = aldehydo-D-ribose 5-phosphate + D-xylulose 5-phosphate</text>
        <dbReference type="Rhea" id="RHEA:10508"/>
        <dbReference type="ChEBI" id="CHEBI:57483"/>
        <dbReference type="ChEBI" id="CHEBI:57737"/>
        <dbReference type="ChEBI" id="CHEBI:58273"/>
        <dbReference type="ChEBI" id="CHEBI:59776"/>
        <dbReference type="EC" id="2.2.1.1"/>
    </reaction>
</comment>
<evidence type="ECO:0000256" key="1">
    <source>
        <dbReference type="ARBA" id="ARBA00001913"/>
    </source>
</evidence>
<dbReference type="InterPro" id="IPR005475">
    <property type="entry name" value="Transketolase-like_Pyr-bd"/>
</dbReference>
<evidence type="ECO:0000256" key="6">
    <source>
        <dbReference type="ARBA" id="ARBA00002931"/>
    </source>
</evidence>
<comment type="cofactor">
    <cofactor evidence="1">
        <name>Ca(2+)</name>
        <dbReference type="ChEBI" id="CHEBI:29108"/>
    </cofactor>
</comment>
<dbReference type="Ensembl" id="ENSCAFT00000059755.2">
    <property type="protein sequence ID" value="ENSCAFP00000054570.2"/>
    <property type="gene ID" value="ENSCAFG00000008647.5"/>
</dbReference>
<dbReference type="CDD" id="cd07033">
    <property type="entry name" value="TPP_PYR_DXS_TK_like"/>
    <property type="match status" value="1"/>
</dbReference>
<evidence type="ECO:0000256" key="5">
    <source>
        <dbReference type="ARBA" id="ARBA00001964"/>
    </source>
</evidence>
<dbReference type="PANTHER" id="PTHR43195">
    <property type="entry name" value="TRANSKETOLASE"/>
    <property type="match status" value="1"/>
</dbReference>
<comment type="cofactor">
    <cofactor evidence="5">
        <name>thiamine diphosphate</name>
        <dbReference type="ChEBI" id="CHEBI:58937"/>
    </cofactor>
</comment>
<evidence type="ECO:0000256" key="15">
    <source>
        <dbReference type="ARBA" id="ARBA00022842"/>
    </source>
</evidence>
<dbReference type="NCBIfam" id="NF004559">
    <property type="entry name" value="PRK05899.2-5"/>
    <property type="match status" value="1"/>
</dbReference>
<evidence type="ECO:0000256" key="10">
    <source>
        <dbReference type="ARBA" id="ARBA00022499"/>
    </source>
</evidence>